<proteinExistence type="inferred from homology"/>
<feature type="region of interest" description="Disordered" evidence="5">
    <location>
        <begin position="401"/>
        <end position="434"/>
    </location>
</feature>
<dbReference type="InterPro" id="IPR000734">
    <property type="entry name" value="TAG_lipase"/>
</dbReference>
<evidence type="ECO:0000259" key="6">
    <source>
        <dbReference type="Pfam" id="PF00151"/>
    </source>
</evidence>
<dbReference type="AlphaFoldDB" id="A0A2A4J568"/>
<evidence type="ECO:0000256" key="2">
    <source>
        <dbReference type="ARBA" id="ARBA00010701"/>
    </source>
</evidence>
<gene>
    <name evidence="7" type="ORF">B5V51_7122</name>
</gene>
<name>A0A2A4J568_HELVI</name>
<evidence type="ECO:0000256" key="3">
    <source>
        <dbReference type="ARBA" id="ARBA00022525"/>
    </source>
</evidence>
<feature type="compositionally biased region" description="Basic and acidic residues" evidence="5">
    <location>
        <begin position="346"/>
        <end position="361"/>
    </location>
</feature>
<reference evidence="7" key="1">
    <citation type="submission" date="2017-09" db="EMBL/GenBank/DDBJ databases">
        <title>Contemporary evolution of a Lepidopteran species, Heliothis virescens, in response to modern agricultural practices.</title>
        <authorList>
            <person name="Fritz M.L."/>
            <person name="Deyonke A.M."/>
            <person name="Papanicolaou A."/>
            <person name="Micinski S."/>
            <person name="Westbrook J."/>
            <person name="Gould F."/>
        </authorList>
    </citation>
    <scope>NUCLEOTIDE SEQUENCE [LARGE SCALE GENOMIC DNA]</scope>
    <source>
        <strain evidence="7">HvINT-</strain>
        <tissue evidence="7">Whole body</tissue>
    </source>
</reference>
<feature type="region of interest" description="Disordered" evidence="5">
    <location>
        <begin position="307"/>
        <end position="364"/>
    </location>
</feature>
<dbReference type="Gene3D" id="3.40.50.1820">
    <property type="entry name" value="alpha/beta hydrolase"/>
    <property type="match status" value="1"/>
</dbReference>
<dbReference type="EMBL" id="NWSH01003138">
    <property type="protein sequence ID" value="PCG66886.1"/>
    <property type="molecule type" value="Genomic_DNA"/>
</dbReference>
<dbReference type="STRING" id="7102.A0A2A4J568"/>
<dbReference type="PANTHER" id="PTHR11610:SF169">
    <property type="entry name" value="GH15759P-RELATED"/>
    <property type="match status" value="1"/>
</dbReference>
<dbReference type="SUPFAM" id="SSF53474">
    <property type="entry name" value="alpha/beta-Hydrolases"/>
    <property type="match status" value="1"/>
</dbReference>
<feature type="compositionally biased region" description="Basic and acidic residues" evidence="5">
    <location>
        <begin position="404"/>
        <end position="414"/>
    </location>
</feature>
<comment type="caution">
    <text evidence="7">The sequence shown here is derived from an EMBL/GenBank/DDBJ whole genome shotgun (WGS) entry which is preliminary data.</text>
</comment>
<evidence type="ECO:0000256" key="4">
    <source>
        <dbReference type="RuleBase" id="RU004262"/>
    </source>
</evidence>
<feature type="compositionally biased region" description="Basic and acidic residues" evidence="5">
    <location>
        <begin position="308"/>
        <end position="338"/>
    </location>
</feature>
<evidence type="ECO:0000256" key="1">
    <source>
        <dbReference type="ARBA" id="ARBA00004613"/>
    </source>
</evidence>
<dbReference type="GO" id="GO:0016042">
    <property type="term" value="P:lipid catabolic process"/>
    <property type="evidence" value="ECO:0007669"/>
    <property type="project" value="TreeGrafter"/>
</dbReference>
<organism evidence="7">
    <name type="scientific">Heliothis virescens</name>
    <name type="common">Tobacco budworm moth</name>
    <dbReference type="NCBI Taxonomy" id="7102"/>
    <lineage>
        <taxon>Eukaryota</taxon>
        <taxon>Metazoa</taxon>
        <taxon>Ecdysozoa</taxon>
        <taxon>Arthropoda</taxon>
        <taxon>Hexapoda</taxon>
        <taxon>Insecta</taxon>
        <taxon>Pterygota</taxon>
        <taxon>Neoptera</taxon>
        <taxon>Endopterygota</taxon>
        <taxon>Lepidoptera</taxon>
        <taxon>Glossata</taxon>
        <taxon>Ditrysia</taxon>
        <taxon>Noctuoidea</taxon>
        <taxon>Noctuidae</taxon>
        <taxon>Heliothinae</taxon>
        <taxon>Heliothis</taxon>
    </lineage>
</organism>
<evidence type="ECO:0000313" key="7">
    <source>
        <dbReference type="EMBL" id="PCG66886.1"/>
    </source>
</evidence>
<protein>
    <recommendedName>
        <fullName evidence="6">Lipase domain-containing protein</fullName>
    </recommendedName>
</protein>
<feature type="domain" description="Lipase" evidence="6">
    <location>
        <begin position="65"/>
        <end position="275"/>
    </location>
</feature>
<dbReference type="GO" id="GO:0017171">
    <property type="term" value="F:serine hydrolase activity"/>
    <property type="evidence" value="ECO:0007669"/>
    <property type="project" value="TreeGrafter"/>
</dbReference>
<keyword evidence="3" id="KW-0964">Secreted</keyword>
<comment type="subcellular location">
    <subcellularLocation>
        <location evidence="1">Secreted</location>
    </subcellularLocation>
</comment>
<dbReference type="PRINTS" id="PR00821">
    <property type="entry name" value="TAGLIPASE"/>
</dbReference>
<sequence length="544" mass="60850">MYELPVEAHTSSPRGGDQFFHISIRERSRHSYTTLHICAVLGPPGVQYENALLQIAPVDKAKCPYVKHAADISFQLYTRHNPTAYQELAPGDDERLFASNLDWGAKTLIYFHAFMEQPDDGSGIMVREALMQRGDTNVIMVEAARLEAGPWYFTAAQNTWYIGRYAAAFIDYLVSRGLQLNNTMLVGHSLGAQAAGVAGSALTSGRVSRITGLDPALPLFSGLPLAQRLDPSDAEFVDVIHTDAGIFGYKEAIGHADFFPNGGKSPQPGCELEVVIPQQLLLNKCDGTERTRGFYTYYLTSSALPPHHSGEHTAHHQIEPVQTDDTKLSHSKRMTEHTYKKKKSKIHTDVNTRHAHSETNLRRKRVKRNTTDTHTDVKLDTELVKNNTRNDAHIETLTTLNDTLSDKEQKPTHEKKTHTQAKKSTISQNNRHAKKRQKRFLQLFRADNKEESFIFRALDFLVKNRRSVVPIVSVVRDVSTLVRSQGGELNHVTREKGNYLGLTPPDLPPVSYTLELGNENRALAFIKRLLGFTPKGDRLTVGGG</sequence>
<comment type="similarity">
    <text evidence="2 4">Belongs to the AB hydrolase superfamily. Lipase family.</text>
</comment>
<dbReference type="GO" id="GO:0016298">
    <property type="term" value="F:lipase activity"/>
    <property type="evidence" value="ECO:0007669"/>
    <property type="project" value="InterPro"/>
</dbReference>
<dbReference type="GO" id="GO:0005615">
    <property type="term" value="C:extracellular space"/>
    <property type="evidence" value="ECO:0007669"/>
    <property type="project" value="TreeGrafter"/>
</dbReference>
<evidence type="ECO:0000256" key="5">
    <source>
        <dbReference type="SAM" id="MobiDB-lite"/>
    </source>
</evidence>
<accession>A0A2A4J568</accession>
<dbReference type="InterPro" id="IPR029058">
    <property type="entry name" value="AB_hydrolase_fold"/>
</dbReference>
<dbReference type="Pfam" id="PF00151">
    <property type="entry name" value="Lipase"/>
    <property type="match status" value="1"/>
</dbReference>
<dbReference type="InterPro" id="IPR013818">
    <property type="entry name" value="Lipase"/>
</dbReference>
<dbReference type="PANTHER" id="PTHR11610">
    <property type="entry name" value="LIPASE"/>
    <property type="match status" value="1"/>
</dbReference>